<dbReference type="GO" id="GO:0046933">
    <property type="term" value="F:proton-transporting ATP synthase activity, rotational mechanism"/>
    <property type="evidence" value="ECO:0007669"/>
    <property type="project" value="UniProtKB-UniRule"/>
</dbReference>
<dbReference type="GO" id="GO:0005886">
    <property type="term" value="C:plasma membrane"/>
    <property type="evidence" value="ECO:0007669"/>
    <property type="project" value="UniProtKB-SubCell"/>
</dbReference>
<dbReference type="RefSeq" id="WP_223213745.1">
    <property type="nucleotide sequence ID" value="NZ_LR214972.1"/>
</dbReference>
<dbReference type="Gene3D" id="2.60.15.10">
    <property type="entry name" value="F0F1 ATP synthase delta/epsilon subunit, N-terminal"/>
    <property type="match status" value="1"/>
</dbReference>
<evidence type="ECO:0000313" key="9">
    <source>
        <dbReference type="EMBL" id="VEU62811.1"/>
    </source>
</evidence>
<dbReference type="GO" id="GO:0016787">
    <property type="term" value="F:hydrolase activity"/>
    <property type="evidence" value="ECO:0007669"/>
    <property type="project" value="UniProtKB-KW"/>
</dbReference>
<dbReference type="SUPFAM" id="SSF51344">
    <property type="entry name" value="Epsilon subunit of F1F0-ATP synthase N-terminal domain"/>
    <property type="match status" value="1"/>
</dbReference>
<keyword evidence="3 7" id="KW-0813">Transport</keyword>
<evidence type="ECO:0000256" key="7">
    <source>
        <dbReference type="HAMAP-Rule" id="MF_00530"/>
    </source>
</evidence>
<dbReference type="InterPro" id="IPR020546">
    <property type="entry name" value="ATP_synth_F1_dsu/esu_N"/>
</dbReference>
<keyword evidence="10" id="KW-1185">Reference proteome</keyword>
<keyword evidence="5 7" id="KW-0472">Membrane</keyword>
<dbReference type="GO" id="GO:0005524">
    <property type="term" value="F:ATP binding"/>
    <property type="evidence" value="ECO:0007669"/>
    <property type="project" value="UniProtKB-UniRule"/>
</dbReference>
<dbReference type="InterPro" id="IPR001469">
    <property type="entry name" value="ATP_synth_F1_dsu/esu"/>
</dbReference>
<keyword evidence="9" id="KW-0378">Hydrolase</keyword>
<dbReference type="InterPro" id="IPR036771">
    <property type="entry name" value="ATPsynth_dsu/esu_N"/>
</dbReference>
<evidence type="ECO:0000256" key="1">
    <source>
        <dbReference type="ARBA" id="ARBA00004184"/>
    </source>
</evidence>
<keyword evidence="7" id="KW-0066">ATP synthesis</keyword>
<dbReference type="AlphaFoldDB" id="A0A449ACN8"/>
<reference evidence="9 10" key="1">
    <citation type="submission" date="2019-01" db="EMBL/GenBank/DDBJ databases">
        <authorList>
            <consortium name="Pathogen Informatics"/>
        </authorList>
    </citation>
    <scope>NUCLEOTIDE SEQUENCE [LARGE SCALE GENOMIC DNA]</scope>
    <source>
        <strain evidence="9 10">NCTC10118</strain>
    </source>
</reference>
<dbReference type="GO" id="GO:0012505">
    <property type="term" value="C:endomembrane system"/>
    <property type="evidence" value="ECO:0007669"/>
    <property type="project" value="UniProtKB-SubCell"/>
</dbReference>
<evidence type="ECO:0000256" key="3">
    <source>
        <dbReference type="ARBA" id="ARBA00022448"/>
    </source>
</evidence>
<dbReference type="HAMAP" id="MF_00530">
    <property type="entry name" value="ATP_synth_epsil_bac"/>
    <property type="match status" value="1"/>
</dbReference>
<dbReference type="Pfam" id="PF02823">
    <property type="entry name" value="ATP-synt_DE_N"/>
    <property type="match status" value="1"/>
</dbReference>
<comment type="function">
    <text evidence="7">Produces ATP from ADP in the presence of a proton gradient across the membrane.</text>
</comment>
<comment type="similarity">
    <text evidence="2 7">Belongs to the ATPase epsilon chain family.</text>
</comment>
<gene>
    <name evidence="7 9" type="primary">atpC</name>
    <name evidence="9" type="ORF">NCTC10118_00145</name>
</gene>
<evidence type="ECO:0000256" key="6">
    <source>
        <dbReference type="ARBA" id="ARBA00023196"/>
    </source>
</evidence>
<comment type="subunit">
    <text evidence="7">F-type ATPases have 2 components, CF(1) - the catalytic core - and CF(0) - the membrane proton channel. CF(1) has five subunits: alpha(3), beta(3), gamma(1), delta(1), epsilon(1). CF(0) has three main subunits: a, b and c.</text>
</comment>
<evidence type="ECO:0000256" key="4">
    <source>
        <dbReference type="ARBA" id="ARBA00023065"/>
    </source>
</evidence>
<accession>A0A449ACN8</accession>
<comment type="subcellular location">
    <subcellularLocation>
        <location evidence="7">Cell membrane</location>
        <topology evidence="7">Peripheral membrane protein</topology>
    </subcellularLocation>
    <subcellularLocation>
        <location evidence="1">Endomembrane system</location>
        <topology evidence="1">Peripheral membrane protein</topology>
    </subcellularLocation>
</comment>
<organism evidence="9 10">
    <name type="scientific">Mycoplasmopsis bovirhinis</name>
    <dbReference type="NCBI Taxonomy" id="29553"/>
    <lineage>
        <taxon>Bacteria</taxon>
        <taxon>Bacillati</taxon>
        <taxon>Mycoplasmatota</taxon>
        <taxon>Mycoplasmoidales</taxon>
        <taxon>Metamycoplasmataceae</taxon>
        <taxon>Mycoplasmopsis</taxon>
    </lineage>
</organism>
<feature type="domain" description="ATP synthase F1 complex delta/epsilon subunit N-terminal" evidence="8">
    <location>
        <begin position="6"/>
        <end position="83"/>
    </location>
</feature>
<evidence type="ECO:0000256" key="5">
    <source>
        <dbReference type="ARBA" id="ARBA00023136"/>
    </source>
</evidence>
<dbReference type="GO" id="GO:0045259">
    <property type="term" value="C:proton-transporting ATP synthase complex"/>
    <property type="evidence" value="ECO:0007669"/>
    <property type="project" value="UniProtKB-KW"/>
</dbReference>
<dbReference type="Proteomes" id="UP000289952">
    <property type="component" value="Chromosome"/>
</dbReference>
<keyword evidence="4 7" id="KW-0406">Ion transport</keyword>
<evidence type="ECO:0000259" key="8">
    <source>
        <dbReference type="Pfam" id="PF02823"/>
    </source>
</evidence>
<sequence length="136" mass="15141">MAKTYLKITIPSGIFYEGYTEIVTLKTSVGYIGLQANKSPLFSNIELGTLTIGWEHDESSEKYYIGGGLVYANGSKIDIITDDIIKLSEIDLKKQLAEKEALERAIAEGNPDTFDIAKLETKLKRTLFKIKNFTNG</sequence>
<evidence type="ECO:0000256" key="2">
    <source>
        <dbReference type="ARBA" id="ARBA00005712"/>
    </source>
</evidence>
<name>A0A449ACN8_9BACT</name>
<keyword evidence="6 7" id="KW-0139">CF(1)</keyword>
<proteinExistence type="inferred from homology"/>
<protein>
    <recommendedName>
        <fullName evidence="7">ATP synthase epsilon chain</fullName>
    </recommendedName>
    <alternativeName>
        <fullName evidence="7">ATP synthase F1 sector epsilon subunit</fullName>
    </alternativeName>
    <alternativeName>
        <fullName evidence="7">F-ATPase epsilon subunit</fullName>
    </alternativeName>
</protein>
<keyword evidence="7" id="KW-1003">Cell membrane</keyword>
<evidence type="ECO:0000313" key="10">
    <source>
        <dbReference type="Proteomes" id="UP000289952"/>
    </source>
</evidence>
<keyword evidence="7" id="KW-0375">Hydrogen ion transport</keyword>
<dbReference type="EMBL" id="LR214972">
    <property type="protein sequence ID" value="VEU62811.1"/>
    <property type="molecule type" value="Genomic_DNA"/>
</dbReference>